<evidence type="ECO:0000256" key="1">
    <source>
        <dbReference type="ARBA" id="ARBA00022527"/>
    </source>
</evidence>
<dbReference type="SMART" id="SM00220">
    <property type="entry name" value="S_TKc"/>
    <property type="match status" value="1"/>
</dbReference>
<dbReference type="PROSITE" id="PS00107">
    <property type="entry name" value="PROTEIN_KINASE_ATP"/>
    <property type="match status" value="1"/>
</dbReference>
<sequence>NCEKEIVVSFLPAAYNSHSWQRLHRLYSNCRPIETPGSTLAGSRQTVSAAGSSWSRSSATCWPRRGSQRYQLKRHVLEFDKRKLRLWEMDHRTGGRTGGRYPSVPVEDITFALQEDGNTDPLVFSLILFGFNEESNRSIHTHVWRGFNLESVSEFTGRLIRCLTSPAHLHSVREMELQLRFLDKSGAPLLHPPCDYDTISRSHGNVLLRRTEQPLRSDSKAPTGAYIRRSDIRESDDTVDRAFAAVNGNGGADEKEIMVENADDDPPPDYDSYDDDDGSVGGGGASTGTLDSSRLGASFISSSGRSSISDHSADPARGFSTWRRRRGQPQLRQSLPGWQPSAEQLQQHSDFVGHWNSSTQSFRTFNRWHQSSAGLPRRSGAMAPADAANDAAANSRSRLPSLAGAVSCLSRQPSRLWSTGPPDRPPCVIGEGAFGRVLRGTFKGQPAAIKEVGERPNARRRWRGPGDSPDHDYRREIRGAEFLLKLSHENVVRYLHFDSSSEPGLLYVVMELIDGRNLAELRRKGPFSEDDLRSLMTQTCCGLHYLHSRQPSIIHRDVKGSNIMLSSRDNVAKIVDLGLAVQGAPAVSHSLAGTHRFMAPEVYETRAYSTKSDVFALGCALFELQCGQPPHSDKSNGMAVCYAVMYSPMPRLPDGCNRRLVDFYDRADASTSDMARIAAKFSASSWFESLLVGSGRGQGCAEQKSESELPLHD</sequence>
<dbReference type="AlphaFoldDB" id="A0A1I8HXQ5"/>
<evidence type="ECO:0000256" key="2">
    <source>
        <dbReference type="ARBA" id="ARBA00022679"/>
    </source>
</evidence>
<keyword evidence="4" id="KW-0418">Kinase</keyword>
<keyword evidence="3 6" id="KW-0547">Nucleotide-binding</keyword>
<evidence type="ECO:0000259" key="8">
    <source>
        <dbReference type="PROSITE" id="PS50011"/>
    </source>
</evidence>
<accession>A0A1I8HXQ5</accession>
<keyword evidence="1" id="KW-0723">Serine/threonine-protein kinase</keyword>
<dbReference type="InterPro" id="IPR011009">
    <property type="entry name" value="Kinase-like_dom_sf"/>
</dbReference>
<dbReference type="GO" id="GO:0004674">
    <property type="term" value="F:protein serine/threonine kinase activity"/>
    <property type="evidence" value="ECO:0007669"/>
    <property type="project" value="UniProtKB-KW"/>
</dbReference>
<keyword evidence="2" id="KW-0808">Transferase</keyword>
<dbReference type="InterPro" id="IPR008271">
    <property type="entry name" value="Ser/Thr_kinase_AS"/>
</dbReference>
<evidence type="ECO:0000256" key="6">
    <source>
        <dbReference type="PROSITE-ProRule" id="PRU10141"/>
    </source>
</evidence>
<dbReference type="SUPFAM" id="SSF56112">
    <property type="entry name" value="Protein kinase-like (PK-like)"/>
    <property type="match status" value="1"/>
</dbReference>
<organism evidence="9 10">
    <name type="scientific">Macrostomum lignano</name>
    <dbReference type="NCBI Taxonomy" id="282301"/>
    <lineage>
        <taxon>Eukaryota</taxon>
        <taxon>Metazoa</taxon>
        <taxon>Spiralia</taxon>
        <taxon>Lophotrochozoa</taxon>
        <taxon>Platyhelminthes</taxon>
        <taxon>Rhabditophora</taxon>
        <taxon>Macrostomorpha</taxon>
        <taxon>Macrostomida</taxon>
        <taxon>Macrostomidae</taxon>
        <taxon>Macrostomum</taxon>
    </lineage>
</organism>
<dbReference type="Pfam" id="PF00069">
    <property type="entry name" value="Pkinase"/>
    <property type="match status" value="1"/>
</dbReference>
<keyword evidence="5 6" id="KW-0067">ATP-binding</keyword>
<feature type="region of interest" description="Disordered" evidence="7">
    <location>
        <begin position="452"/>
        <end position="471"/>
    </location>
</feature>
<dbReference type="PANTHER" id="PTHR11584">
    <property type="entry name" value="SERINE/THREONINE PROTEIN KINASE"/>
    <property type="match status" value="1"/>
</dbReference>
<feature type="region of interest" description="Disordered" evidence="7">
    <location>
        <begin position="246"/>
        <end position="337"/>
    </location>
</feature>
<proteinExistence type="predicted"/>
<feature type="compositionally biased region" description="Low complexity" evidence="7">
    <location>
        <begin position="287"/>
        <end position="310"/>
    </location>
</feature>
<feature type="compositionally biased region" description="Acidic residues" evidence="7">
    <location>
        <begin position="261"/>
        <end position="278"/>
    </location>
</feature>
<dbReference type="Proteomes" id="UP000095280">
    <property type="component" value="Unplaced"/>
</dbReference>
<feature type="region of interest" description="Disordered" evidence="7">
    <location>
        <begin position="213"/>
        <end position="232"/>
    </location>
</feature>
<name>A0A1I8HXQ5_9PLAT</name>
<dbReference type="Gene3D" id="1.10.510.10">
    <property type="entry name" value="Transferase(Phosphotransferase) domain 1"/>
    <property type="match status" value="1"/>
</dbReference>
<evidence type="ECO:0000256" key="3">
    <source>
        <dbReference type="ARBA" id="ARBA00022741"/>
    </source>
</evidence>
<evidence type="ECO:0000256" key="7">
    <source>
        <dbReference type="SAM" id="MobiDB-lite"/>
    </source>
</evidence>
<dbReference type="GO" id="GO:0005524">
    <property type="term" value="F:ATP binding"/>
    <property type="evidence" value="ECO:0007669"/>
    <property type="project" value="UniProtKB-UniRule"/>
</dbReference>
<dbReference type="InterPro" id="IPR017441">
    <property type="entry name" value="Protein_kinase_ATP_BS"/>
</dbReference>
<feature type="domain" description="Protein kinase" evidence="8">
    <location>
        <begin position="423"/>
        <end position="687"/>
    </location>
</feature>
<dbReference type="PROSITE" id="PS50011">
    <property type="entry name" value="PROTEIN_KINASE_DOM"/>
    <property type="match status" value="1"/>
</dbReference>
<keyword evidence="9" id="KW-1185">Reference proteome</keyword>
<reference evidence="10" key="1">
    <citation type="submission" date="2016-11" db="UniProtKB">
        <authorList>
            <consortium name="WormBaseParasite"/>
        </authorList>
    </citation>
    <scope>IDENTIFICATION</scope>
</reference>
<dbReference type="InterPro" id="IPR000719">
    <property type="entry name" value="Prot_kinase_dom"/>
</dbReference>
<evidence type="ECO:0000256" key="4">
    <source>
        <dbReference type="ARBA" id="ARBA00022777"/>
    </source>
</evidence>
<evidence type="ECO:0000256" key="5">
    <source>
        <dbReference type="ARBA" id="ARBA00022840"/>
    </source>
</evidence>
<dbReference type="GO" id="GO:0035556">
    <property type="term" value="P:intracellular signal transduction"/>
    <property type="evidence" value="ECO:0007669"/>
    <property type="project" value="UniProtKB-ARBA"/>
</dbReference>
<dbReference type="PROSITE" id="PS00108">
    <property type="entry name" value="PROTEIN_KINASE_ST"/>
    <property type="match status" value="1"/>
</dbReference>
<evidence type="ECO:0000313" key="10">
    <source>
        <dbReference type="WBParaSite" id="maker-uti_cns_0008663-snap-gene-0.3-mRNA-1"/>
    </source>
</evidence>
<protein>
    <submittedName>
        <fullName evidence="10">Protein kinase domain-containing protein</fullName>
    </submittedName>
</protein>
<evidence type="ECO:0000313" key="9">
    <source>
        <dbReference type="Proteomes" id="UP000095280"/>
    </source>
</evidence>
<feature type="binding site" evidence="6">
    <location>
        <position position="450"/>
    </location>
    <ligand>
        <name>ATP</name>
        <dbReference type="ChEBI" id="CHEBI:30616"/>
    </ligand>
</feature>
<dbReference type="PANTHER" id="PTHR11584:SF369">
    <property type="entry name" value="MITOGEN-ACTIVATED PROTEIN KINASE KINASE KINASE 19-RELATED"/>
    <property type="match status" value="1"/>
</dbReference>
<dbReference type="WBParaSite" id="maker-uti_cns_0008663-snap-gene-0.3-mRNA-1">
    <property type="protein sequence ID" value="maker-uti_cns_0008663-snap-gene-0.3-mRNA-1"/>
    <property type="gene ID" value="maker-uti_cns_0008663-snap-gene-0.3"/>
</dbReference>